<reference evidence="7 8" key="1">
    <citation type="submission" date="2019-11" db="EMBL/GenBank/DDBJ databases">
        <authorList>
            <person name="Cho J.-C."/>
        </authorList>
    </citation>
    <scope>NUCLEOTIDE SEQUENCE [LARGE SCALE GENOMIC DNA]</scope>
    <source>
        <strain evidence="6 7">JH1073</strain>
        <strain evidence="5 8">JH702</strain>
    </source>
</reference>
<feature type="domain" description="HIT" evidence="4">
    <location>
        <begin position="18"/>
        <end position="126"/>
    </location>
</feature>
<dbReference type="PROSITE" id="PS00892">
    <property type="entry name" value="HIT_1"/>
    <property type="match status" value="1"/>
</dbReference>
<dbReference type="CDD" id="cd01276">
    <property type="entry name" value="PKCI_related"/>
    <property type="match status" value="1"/>
</dbReference>
<reference evidence="7" key="3">
    <citation type="submission" date="2023-06" db="EMBL/GenBank/DDBJ databases">
        <title>Pangenomics reveal diversification of enzyme families and niche specialization in globally abundant SAR202 bacteria.</title>
        <authorList>
            <person name="Saw J.H.W."/>
        </authorList>
    </citation>
    <scope>NUCLEOTIDE SEQUENCE [LARGE SCALE GENOMIC DNA]</scope>
    <source>
        <strain evidence="7">JH1073</strain>
    </source>
</reference>
<dbReference type="InterPro" id="IPR011146">
    <property type="entry name" value="HIT-like"/>
</dbReference>
<dbReference type="AlphaFoldDB" id="A0AAJ6CVU7"/>
<dbReference type="SUPFAM" id="SSF54197">
    <property type="entry name" value="HIT-like"/>
    <property type="match status" value="1"/>
</dbReference>
<dbReference type="InterPro" id="IPR001310">
    <property type="entry name" value="Histidine_triad_HIT"/>
</dbReference>
<dbReference type="Pfam" id="PF01230">
    <property type="entry name" value="HIT"/>
    <property type="match status" value="1"/>
</dbReference>
<gene>
    <name evidence="5" type="ORF">GKO46_12310</name>
    <name evidence="6" type="ORF">GKO48_13295</name>
</gene>
<dbReference type="EMBL" id="WMBE01000004">
    <property type="protein sequence ID" value="MDG0867849.1"/>
    <property type="molecule type" value="Genomic_DNA"/>
</dbReference>
<dbReference type="Proteomes" id="UP001321249">
    <property type="component" value="Unassembled WGS sequence"/>
</dbReference>
<reference evidence="6" key="2">
    <citation type="journal article" date="2023" name="Nat. Commun.">
        <title>Cultivation of marine bacteria of the SAR202 clade.</title>
        <authorList>
            <person name="Lim Y."/>
            <person name="Seo J.H."/>
            <person name="Giovannoni S.J."/>
            <person name="Kang I."/>
            <person name="Cho J.C."/>
        </authorList>
    </citation>
    <scope>NUCLEOTIDE SEQUENCE</scope>
    <source>
        <strain evidence="6">JH1073</strain>
    </source>
</reference>
<evidence type="ECO:0000256" key="1">
    <source>
        <dbReference type="PIRSR" id="PIRSR601310-1"/>
    </source>
</evidence>
<dbReference type="PROSITE" id="PS51084">
    <property type="entry name" value="HIT_2"/>
    <property type="match status" value="1"/>
</dbReference>
<evidence type="ECO:0000259" key="4">
    <source>
        <dbReference type="PROSITE" id="PS51084"/>
    </source>
</evidence>
<evidence type="ECO:0000256" key="2">
    <source>
        <dbReference type="PIRSR" id="PIRSR601310-3"/>
    </source>
</evidence>
<keyword evidence="7" id="KW-1185">Reference proteome</keyword>
<dbReference type="EMBL" id="CP046147">
    <property type="protein sequence ID" value="WFG40534.1"/>
    <property type="molecule type" value="Genomic_DNA"/>
</dbReference>
<evidence type="ECO:0000313" key="5">
    <source>
        <dbReference type="EMBL" id="MDG0867849.1"/>
    </source>
</evidence>
<dbReference type="PRINTS" id="PR00332">
    <property type="entry name" value="HISTRIAD"/>
</dbReference>
<evidence type="ECO:0000313" key="8">
    <source>
        <dbReference type="Proteomes" id="UP001321249"/>
    </source>
</evidence>
<proteinExistence type="predicted"/>
<evidence type="ECO:0000256" key="3">
    <source>
        <dbReference type="PROSITE-ProRule" id="PRU00464"/>
    </source>
</evidence>
<dbReference type="GO" id="GO:0003824">
    <property type="term" value="F:catalytic activity"/>
    <property type="evidence" value="ECO:0007669"/>
    <property type="project" value="InterPro"/>
</dbReference>
<evidence type="ECO:0000313" key="7">
    <source>
        <dbReference type="Proteomes" id="UP001219901"/>
    </source>
</evidence>
<dbReference type="InterPro" id="IPR019808">
    <property type="entry name" value="Histidine_triad_CS"/>
</dbReference>
<accession>A0AAJ6CVU7</accession>
<dbReference type="RefSeq" id="WP_342826725.1">
    <property type="nucleotide sequence ID" value="NZ_CP046146.1"/>
</dbReference>
<organism evidence="6 7">
    <name type="scientific">Candidatus Lucifugimonas marina</name>
    <dbReference type="NCBI Taxonomy" id="3038979"/>
    <lineage>
        <taxon>Bacteria</taxon>
        <taxon>Bacillati</taxon>
        <taxon>Chloroflexota</taxon>
        <taxon>Dehalococcoidia</taxon>
        <taxon>SAR202 cluster</taxon>
        <taxon>Candidatus Lucifugimonadales</taxon>
        <taxon>Candidatus Lucifugimonadaceae</taxon>
        <taxon>Candidatus Lucifugimonas</taxon>
    </lineage>
</organism>
<dbReference type="InterPro" id="IPR036265">
    <property type="entry name" value="HIT-like_sf"/>
</dbReference>
<feature type="short sequence motif" description="Histidine triad motif" evidence="2 3">
    <location>
        <begin position="111"/>
        <end position="115"/>
    </location>
</feature>
<dbReference type="Gene3D" id="3.30.428.10">
    <property type="entry name" value="HIT-like"/>
    <property type="match status" value="1"/>
</dbReference>
<dbReference type="Proteomes" id="UP001219901">
    <property type="component" value="Chromosome"/>
</dbReference>
<evidence type="ECO:0000313" key="6">
    <source>
        <dbReference type="EMBL" id="WFG40534.1"/>
    </source>
</evidence>
<name>A0AAJ6CVU7_9CHLR</name>
<dbReference type="PANTHER" id="PTHR23089">
    <property type="entry name" value="HISTIDINE TRIAD HIT PROTEIN"/>
    <property type="match status" value="1"/>
</dbReference>
<protein>
    <submittedName>
        <fullName evidence="6">HIT domain-containing protein</fullName>
    </submittedName>
</protein>
<sequence>MWWTAEEEKNQLRQQDCLFCNIVHGDMPSTEIYSDDQCMAFNDINPVANVHVLIVPRDHVTYLTGATEQHEQLLGHLMRVGARVARQTGISEGGYRLAMNQGVDAGQIVDHLHIHVLGGGLLDKLGTPLGPS</sequence>
<feature type="active site" description="Tele-AMP-histidine intermediate" evidence="1">
    <location>
        <position position="113"/>
    </location>
</feature>